<reference evidence="1 2" key="1">
    <citation type="submission" date="2024-11" db="EMBL/GenBank/DDBJ databases">
        <title>Chromosome-level genome assembly of Eucalyptus globulus Labill. provides insights into its genome evolution.</title>
        <authorList>
            <person name="Li X."/>
        </authorList>
    </citation>
    <scope>NUCLEOTIDE SEQUENCE [LARGE SCALE GENOMIC DNA]</scope>
    <source>
        <strain evidence="1">CL2024</strain>
        <tissue evidence="1">Fresh tender leaves</tissue>
    </source>
</reference>
<name>A0ABD3J5N5_EUCGL</name>
<proteinExistence type="predicted"/>
<sequence>MSIEALAMAGADHAKCDIKWQDFDLDAEPPPPHLLDEDNDILNSIVDARDDCRRRSLGTDEDRRMKLKMVRWAKYVASAHGIPLEPKRKEDRLR</sequence>
<keyword evidence="2" id="KW-1185">Reference proteome</keyword>
<organism evidence="1 2">
    <name type="scientific">Eucalyptus globulus</name>
    <name type="common">Tasmanian blue gum</name>
    <dbReference type="NCBI Taxonomy" id="34317"/>
    <lineage>
        <taxon>Eukaryota</taxon>
        <taxon>Viridiplantae</taxon>
        <taxon>Streptophyta</taxon>
        <taxon>Embryophyta</taxon>
        <taxon>Tracheophyta</taxon>
        <taxon>Spermatophyta</taxon>
        <taxon>Magnoliopsida</taxon>
        <taxon>eudicotyledons</taxon>
        <taxon>Gunneridae</taxon>
        <taxon>Pentapetalae</taxon>
        <taxon>rosids</taxon>
        <taxon>malvids</taxon>
        <taxon>Myrtales</taxon>
        <taxon>Myrtaceae</taxon>
        <taxon>Myrtoideae</taxon>
        <taxon>Eucalypteae</taxon>
        <taxon>Eucalyptus</taxon>
    </lineage>
</organism>
<dbReference type="Proteomes" id="UP001634007">
    <property type="component" value="Unassembled WGS sequence"/>
</dbReference>
<dbReference type="EMBL" id="JBJKBG010000009">
    <property type="protein sequence ID" value="KAL3721743.1"/>
    <property type="molecule type" value="Genomic_DNA"/>
</dbReference>
<accession>A0ABD3J5N5</accession>
<protein>
    <submittedName>
        <fullName evidence="1">Uncharacterized protein</fullName>
    </submittedName>
</protein>
<evidence type="ECO:0000313" key="1">
    <source>
        <dbReference type="EMBL" id="KAL3721743.1"/>
    </source>
</evidence>
<evidence type="ECO:0000313" key="2">
    <source>
        <dbReference type="Proteomes" id="UP001634007"/>
    </source>
</evidence>
<gene>
    <name evidence="1" type="ORF">ACJRO7_034135</name>
</gene>
<comment type="caution">
    <text evidence="1">The sequence shown here is derived from an EMBL/GenBank/DDBJ whole genome shotgun (WGS) entry which is preliminary data.</text>
</comment>
<dbReference type="AlphaFoldDB" id="A0ABD3J5N5"/>